<name>A0AAF0FE46_9BASI</name>
<keyword evidence="4 7" id="KW-0067">ATP-binding</keyword>
<dbReference type="Gene3D" id="1.10.8.60">
    <property type="match status" value="1"/>
</dbReference>
<evidence type="ECO:0000256" key="4">
    <source>
        <dbReference type="ARBA" id="ARBA00022840"/>
    </source>
</evidence>
<accession>A0AAF0FE46</accession>
<evidence type="ECO:0000256" key="8">
    <source>
        <dbReference type="SAM" id="Coils"/>
    </source>
</evidence>
<dbReference type="PROSITE" id="PS51903">
    <property type="entry name" value="CLP_R"/>
    <property type="match status" value="1"/>
</dbReference>
<reference evidence="10" key="1">
    <citation type="submission" date="2023-02" db="EMBL/GenBank/DDBJ databases">
        <title>Mating type loci evolution in Malassezia.</title>
        <authorList>
            <person name="Coelho M.A."/>
        </authorList>
    </citation>
    <scope>NUCLEOTIDE SEQUENCE</scope>
    <source>
        <strain evidence="10">CBS 14136</strain>
    </source>
</reference>
<dbReference type="PROSITE" id="PS00870">
    <property type="entry name" value="CLPAB_1"/>
    <property type="match status" value="1"/>
</dbReference>
<evidence type="ECO:0000256" key="6">
    <source>
        <dbReference type="PROSITE-ProRule" id="PRU01251"/>
    </source>
</evidence>
<dbReference type="InterPro" id="IPR050130">
    <property type="entry name" value="ClpA_ClpB"/>
</dbReference>
<dbReference type="Pfam" id="PF00004">
    <property type="entry name" value="AAA"/>
    <property type="match status" value="1"/>
</dbReference>
<evidence type="ECO:0000313" key="10">
    <source>
        <dbReference type="EMBL" id="WFD43118.1"/>
    </source>
</evidence>
<protein>
    <recommendedName>
        <fullName evidence="9">Clp R domain-containing protein</fullName>
    </recommendedName>
</protein>
<dbReference type="FunFam" id="3.40.50.300:FF:000010">
    <property type="entry name" value="Chaperone clpB 1, putative"/>
    <property type="match status" value="1"/>
</dbReference>
<dbReference type="GO" id="GO:0005829">
    <property type="term" value="C:cytosol"/>
    <property type="evidence" value="ECO:0007669"/>
    <property type="project" value="TreeGrafter"/>
</dbReference>
<keyword evidence="11" id="KW-1185">Reference proteome</keyword>
<dbReference type="Pfam" id="PF07724">
    <property type="entry name" value="AAA_2"/>
    <property type="match status" value="1"/>
</dbReference>
<dbReference type="InterPro" id="IPR036628">
    <property type="entry name" value="Clp_N_dom_sf"/>
</dbReference>
<comment type="similarity">
    <text evidence="1 7">Belongs to the ClpA/ClpB family.</text>
</comment>
<gene>
    <name evidence="10" type="ORF">MPSI1_001771</name>
</gene>
<dbReference type="GO" id="GO:0016887">
    <property type="term" value="F:ATP hydrolysis activity"/>
    <property type="evidence" value="ECO:0007669"/>
    <property type="project" value="InterPro"/>
</dbReference>
<dbReference type="Gene3D" id="1.10.1780.10">
    <property type="entry name" value="Clp, N-terminal domain"/>
    <property type="match status" value="1"/>
</dbReference>
<dbReference type="CDD" id="cd00009">
    <property type="entry name" value="AAA"/>
    <property type="match status" value="1"/>
</dbReference>
<dbReference type="Gene3D" id="3.40.50.300">
    <property type="entry name" value="P-loop containing nucleotide triphosphate hydrolases"/>
    <property type="match status" value="3"/>
</dbReference>
<dbReference type="InterPro" id="IPR018368">
    <property type="entry name" value="ClpA/B_CS1"/>
</dbReference>
<feature type="coiled-coil region" evidence="8">
    <location>
        <begin position="467"/>
        <end position="581"/>
    </location>
</feature>
<dbReference type="SUPFAM" id="SSF81923">
    <property type="entry name" value="Double Clp-N motif"/>
    <property type="match status" value="1"/>
</dbReference>
<dbReference type="GO" id="GO:0005524">
    <property type="term" value="F:ATP binding"/>
    <property type="evidence" value="ECO:0007669"/>
    <property type="project" value="UniProtKB-KW"/>
</dbReference>
<evidence type="ECO:0000256" key="2">
    <source>
        <dbReference type="ARBA" id="ARBA00022737"/>
    </source>
</evidence>
<evidence type="ECO:0000256" key="5">
    <source>
        <dbReference type="ARBA" id="ARBA00023186"/>
    </source>
</evidence>
<feature type="domain" description="Clp R" evidence="9">
    <location>
        <begin position="40"/>
        <end position="199"/>
    </location>
</feature>
<keyword evidence="8" id="KW-0175">Coiled coil</keyword>
<dbReference type="GO" id="GO:0051087">
    <property type="term" value="F:protein-folding chaperone binding"/>
    <property type="evidence" value="ECO:0007669"/>
    <property type="project" value="TreeGrafter"/>
</dbReference>
<dbReference type="InterPro" id="IPR001270">
    <property type="entry name" value="ClpA/B"/>
</dbReference>
<dbReference type="PANTHER" id="PTHR11638:SF18">
    <property type="entry name" value="HEAT SHOCK PROTEIN 104"/>
    <property type="match status" value="1"/>
</dbReference>
<dbReference type="Pfam" id="PF10431">
    <property type="entry name" value="ClpB_D2-small"/>
    <property type="match status" value="1"/>
</dbReference>
<evidence type="ECO:0000256" key="7">
    <source>
        <dbReference type="RuleBase" id="RU004432"/>
    </source>
</evidence>
<evidence type="ECO:0000256" key="1">
    <source>
        <dbReference type="ARBA" id="ARBA00008675"/>
    </source>
</evidence>
<dbReference type="GO" id="GO:0043335">
    <property type="term" value="P:protein unfolding"/>
    <property type="evidence" value="ECO:0007669"/>
    <property type="project" value="TreeGrafter"/>
</dbReference>
<dbReference type="GO" id="GO:0070370">
    <property type="term" value="P:cellular heat acclimation"/>
    <property type="evidence" value="ECO:0007669"/>
    <property type="project" value="TreeGrafter"/>
</dbReference>
<dbReference type="InterPro" id="IPR003959">
    <property type="entry name" value="ATPase_AAA_core"/>
</dbReference>
<dbReference type="InterPro" id="IPR027417">
    <property type="entry name" value="P-loop_NTPase"/>
</dbReference>
<dbReference type="GO" id="GO:0042026">
    <property type="term" value="P:protein refolding"/>
    <property type="evidence" value="ECO:0007669"/>
    <property type="project" value="TreeGrafter"/>
</dbReference>
<keyword evidence="2 6" id="KW-0677">Repeat</keyword>
<dbReference type="InterPro" id="IPR003593">
    <property type="entry name" value="AAA+_ATPase"/>
</dbReference>
<dbReference type="AlphaFoldDB" id="A0AAF0FE46"/>
<dbReference type="GO" id="GO:0051082">
    <property type="term" value="F:unfolded protein binding"/>
    <property type="evidence" value="ECO:0007669"/>
    <property type="project" value="TreeGrafter"/>
</dbReference>
<proteinExistence type="inferred from homology"/>
<dbReference type="FunFam" id="3.40.50.300:FF:000120">
    <property type="entry name" value="ATP-dependent chaperone ClpB"/>
    <property type="match status" value="1"/>
</dbReference>
<dbReference type="SUPFAM" id="SSF52540">
    <property type="entry name" value="P-loop containing nucleoside triphosphate hydrolases"/>
    <property type="match status" value="2"/>
</dbReference>
<dbReference type="InterPro" id="IPR004176">
    <property type="entry name" value="Clp_R_N"/>
</dbReference>
<dbReference type="SMART" id="SM01086">
    <property type="entry name" value="ClpB_D2-small"/>
    <property type="match status" value="1"/>
</dbReference>
<dbReference type="InterPro" id="IPR028299">
    <property type="entry name" value="ClpA/B_CS2"/>
</dbReference>
<dbReference type="Pfam" id="PF02861">
    <property type="entry name" value="Clp_N"/>
    <property type="match status" value="1"/>
</dbReference>
<dbReference type="Proteomes" id="UP001214628">
    <property type="component" value="Chromosome 2"/>
</dbReference>
<evidence type="ECO:0000256" key="3">
    <source>
        <dbReference type="ARBA" id="ARBA00022741"/>
    </source>
</evidence>
<dbReference type="EMBL" id="CP118376">
    <property type="protein sequence ID" value="WFD43118.1"/>
    <property type="molecule type" value="Genomic_DNA"/>
</dbReference>
<evidence type="ECO:0000259" key="9">
    <source>
        <dbReference type="PROSITE" id="PS51903"/>
    </source>
</evidence>
<dbReference type="InterPro" id="IPR041546">
    <property type="entry name" value="ClpA/ClpB_AAA_lid"/>
</dbReference>
<keyword evidence="3 7" id="KW-0547">Nucleotide-binding</keyword>
<dbReference type="SMART" id="SM00382">
    <property type="entry name" value="AAA"/>
    <property type="match status" value="2"/>
</dbReference>
<evidence type="ECO:0000313" key="11">
    <source>
        <dbReference type="Proteomes" id="UP001214628"/>
    </source>
</evidence>
<keyword evidence="5 7" id="KW-0143">Chaperone</keyword>
<dbReference type="PANTHER" id="PTHR11638">
    <property type="entry name" value="ATP-DEPENDENT CLP PROTEASE"/>
    <property type="match status" value="1"/>
</dbReference>
<dbReference type="InterPro" id="IPR019489">
    <property type="entry name" value="Clp_ATPase_C"/>
</dbReference>
<dbReference type="PROSITE" id="PS00871">
    <property type="entry name" value="CLPAB_2"/>
    <property type="match status" value="1"/>
</dbReference>
<dbReference type="Pfam" id="PF17871">
    <property type="entry name" value="AAA_lid_9"/>
    <property type="match status" value="1"/>
</dbReference>
<dbReference type="CDD" id="cd19499">
    <property type="entry name" value="RecA-like_ClpB_Hsp104-like"/>
    <property type="match status" value="1"/>
</dbReference>
<dbReference type="PRINTS" id="PR00300">
    <property type="entry name" value="CLPPROTEASEA"/>
</dbReference>
<dbReference type="FunFam" id="3.40.50.300:FF:000025">
    <property type="entry name" value="ATP-dependent Clp protease subunit"/>
    <property type="match status" value="1"/>
</dbReference>
<sequence>MHRSVLEGSRGDLARAHKFSRGLGLLQKVELDNYCSAVTMSGLDFTERAQTSLGNAFQLAKDYTNPQLSPLHIALALFNDDTSNSTGVQSTNKDSQSLFKSLCEKTGININDLGNKLRQGLSKLPQQSPAPDDVTLSGAANKVLKQAQHYQKTQRDSFIAQDHLLLALLDDSQMEKMLKECGLANPELLRNAINQARGGRHIDSKTAEAGYDALGKYCTDLTELAAENKLDPVIGRDNEIRRVVRVLSRRTKNNAVLIGSPGVGKTAVVEGLAQRVVNRDVPPNLLGKILALDMGSLMAGAKYKGEYEERVKSVLADIEKMTNDGTPCILFIDEMHLMMAGKGGDSGMDAANLLKPMLARGKLRCIGATTLNEYRTSIEKDAALERRFQQVLVEEPTVEDTIAILRGIREKYEVHHGVRIMDGALVSAAQLAKRYLTSRKLPDAAIDLVDESCADVAVSRETVPEAIDNLERRKLRLEIATHALEREKDQQSKERLEETRRELAQLDDELAPLKAEFEANKAKGDEVNNVRRKIEELRAKAAEAERRYDLATASDLTYYAIPDLEKRLETLQEQERRDEEEGKMNSANSVTNDNIAAVVSRWTGIPVSRMLESERTKLLKLEKILQREVVGQSDAVKAVAQAIRLSRSGLSNQSRPIASFLFCGPSGTGKTLMSKSLATYMFDDPDAMVRIDASEYSEKHSISRLVGAPPGYVGFDEGGVLTEAVRRRPFSIVLIDEIEKAAREFVQLFLQVLDEGRLQDSQGRQVSFRNTIIIMTSNLGSSFINDSKDEDLSPEVRNLVQGAISAHFPPEFINRIDSIVTFRKLGRADVRRIVDIRLKELQARLHDNGRRSRLVVDESAKDWLGSVGYSPTMGARPLGRAIQEQLLHPLSLLLLRGEIHNDDPEIHVTFDQHRNALLVKPNHEASVPAGELDGEDLMDEDDLDEHLIEPDTLD</sequence>
<organism evidence="10 11">
    <name type="scientific">Malassezia psittaci</name>
    <dbReference type="NCBI Taxonomy" id="1821823"/>
    <lineage>
        <taxon>Eukaryota</taxon>
        <taxon>Fungi</taxon>
        <taxon>Dikarya</taxon>
        <taxon>Basidiomycota</taxon>
        <taxon>Ustilaginomycotina</taxon>
        <taxon>Malasseziomycetes</taxon>
        <taxon>Malasseziales</taxon>
        <taxon>Malasseziaceae</taxon>
        <taxon>Malassezia</taxon>
    </lineage>
</organism>